<dbReference type="SUPFAM" id="SSF48452">
    <property type="entry name" value="TPR-like"/>
    <property type="match status" value="1"/>
</dbReference>
<dbReference type="OrthoDB" id="621570at2"/>
<feature type="domain" description="RagB/SusD" evidence="7">
    <location>
        <begin position="340"/>
        <end position="484"/>
    </location>
</feature>
<comment type="subcellular location">
    <subcellularLocation>
        <location evidence="1">Cell outer membrane</location>
    </subcellularLocation>
</comment>
<keyword evidence="10" id="KW-1185">Reference proteome</keyword>
<keyword evidence="6" id="KW-1133">Transmembrane helix</keyword>
<evidence type="ECO:0000259" key="8">
    <source>
        <dbReference type="Pfam" id="PF14322"/>
    </source>
</evidence>
<evidence type="ECO:0000259" key="7">
    <source>
        <dbReference type="Pfam" id="PF07980"/>
    </source>
</evidence>
<comment type="similarity">
    <text evidence="2">Belongs to the SusD family.</text>
</comment>
<feature type="domain" description="SusD-like N-terminal" evidence="8">
    <location>
        <begin position="119"/>
        <end position="241"/>
    </location>
</feature>
<dbReference type="eggNOG" id="COG3193">
    <property type="taxonomic scope" value="Bacteria"/>
</dbReference>
<keyword evidence="6" id="KW-0812">Transmembrane</keyword>
<dbReference type="InterPro" id="IPR011990">
    <property type="entry name" value="TPR-like_helical_dom_sf"/>
</dbReference>
<dbReference type="EMBL" id="CP001681">
    <property type="protein sequence ID" value="ACU04010.1"/>
    <property type="molecule type" value="Genomic_DNA"/>
</dbReference>
<keyword evidence="4 6" id="KW-0472">Membrane</keyword>
<dbReference type="Gene3D" id="1.25.40.390">
    <property type="match status" value="1"/>
</dbReference>
<accession>C6XVE4</accession>
<gene>
    <name evidence="9" type="ordered locus">Phep_1801</name>
</gene>
<evidence type="ECO:0000313" key="10">
    <source>
        <dbReference type="Proteomes" id="UP000000852"/>
    </source>
</evidence>
<dbReference type="GO" id="GO:0009279">
    <property type="term" value="C:cell outer membrane"/>
    <property type="evidence" value="ECO:0007669"/>
    <property type="project" value="UniProtKB-SubCell"/>
</dbReference>
<evidence type="ECO:0000256" key="4">
    <source>
        <dbReference type="ARBA" id="ARBA00023136"/>
    </source>
</evidence>
<feature type="transmembrane region" description="Helical" evidence="6">
    <location>
        <begin position="12"/>
        <end position="30"/>
    </location>
</feature>
<evidence type="ECO:0000256" key="2">
    <source>
        <dbReference type="ARBA" id="ARBA00006275"/>
    </source>
</evidence>
<evidence type="ECO:0000313" key="9">
    <source>
        <dbReference type="EMBL" id="ACU04010.1"/>
    </source>
</evidence>
<keyword evidence="5" id="KW-0998">Cell outer membrane</keyword>
<dbReference type="InterPro" id="IPR012944">
    <property type="entry name" value="SusD_RagB_dom"/>
</dbReference>
<evidence type="ECO:0000256" key="6">
    <source>
        <dbReference type="SAM" id="Phobius"/>
    </source>
</evidence>
<proteinExistence type="inferred from homology"/>
<dbReference type="KEGG" id="phe:Phep_1801"/>
<name>C6XVE4_PEDHD</name>
<dbReference type="PROSITE" id="PS51257">
    <property type="entry name" value="PROKAR_LIPOPROTEIN"/>
    <property type="match status" value="1"/>
</dbReference>
<dbReference type="HOGENOM" id="CLU_015553_3_1_10"/>
<dbReference type="STRING" id="485917.Phep_1801"/>
<dbReference type="AlphaFoldDB" id="C6XVE4"/>
<evidence type="ECO:0000256" key="1">
    <source>
        <dbReference type="ARBA" id="ARBA00004442"/>
    </source>
</evidence>
<dbReference type="InterPro" id="IPR033985">
    <property type="entry name" value="SusD-like_N"/>
</dbReference>
<keyword evidence="3" id="KW-0732">Signal</keyword>
<evidence type="ECO:0000256" key="3">
    <source>
        <dbReference type="ARBA" id="ARBA00022729"/>
    </source>
</evidence>
<reference evidence="9 10" key="1">
    <citation type="journal article" date="2009" name="Stand. Genomic Sci.">
        <title>Complete genome sequence of Pedobacter heparinus type strain (HIM 762-3).</title>
        <authorList>
            <person name="Han C."/>
            <person name="Spring S."/>
            <person name="Lapidus A."/>
            <person name="Del Rio T.G."/>
            <person name="Tice H."/>
            <person name="Copeland A."/>
            <person name="Cheng J.F."/>
            <person name="Lucas S."/>
            <person name="Chen F."/>
            <person name="Nolan M."/>
            <person name="Bruce D."/>
            <person name="Goodwin L."/>
            <person name="Pitluck S."/>
            <person name="Ivanova N."/>
            <person name="Mavromatis K."/>
            <person name="Mikhailova N."/>
            <person name="Pati A."/>
            <person name="Chen A."/>
            <person name="Palaniappan K."/>
            <person name="Land M."/>
            <person name="Hauser L."/>
            <person name="Chang Y.J."/>
            <person name="Jeffries C.C."/>
            <person name="Saunders E."/>
            <person name="Chertkov O."/>
            <person name="Brettin T."/>
            <person name="Goker M."/>
            <person name="Rohde M."/>
            <person name="Bristow J."/>
            <person name="Eisen J.A."/>
            <person name="Markowitz V."/>
            <person name="Hugenholtz P."/>
            <person name="Kyrpides N.C."/>
            <person name="Klenk H.P."/>
            <person name="Detter J.C."/>
        </authorList>
    </citation>
    <scope>NUCLEOTIDE SEQUENCE [LARGE SCALE GENOMIC DNA]</scope>
    <source>
        <strain evidence="10">ATCC 13125 / DSM 2366 / CIP 104194 / JCM 7457 / NBRC 12017 / NCIMB 9290 / NRRL B-14731 / HIM 762-3</strain>
    </source>
</reference>
<sequence length="484" mass="54247">MLTITKICSKYFMILSIIFYISSLGCKKFVDIDPPVTDLTTLSAFKEDNTAIAVMTGHFASLSNNDLAFTNFTGISRFTGLSSDELKLWEGVSDAKQIGYFTNDLFSHQGASAGDEYWPYTEIYACNTIIEGVSNSDGLSAAVKNQLLGEAKFMRASYFLNLANLYGDIPMPTSTVVKVNIQLSRTPKKQVYEQIIKDLKEAEALLSPEYLNGGLKKYSSAPERVRPTSWAASALLARVYLYNEEWSNAELTSSKLISNNGLFGLEPLNDVFKKDSREAIWQLQTVYTGMNTGDGGFFILSSFGLSEYNPVYLSSFMLNAFEPGDSRAVPGNWVDKTVISGTTYYYPFKYKLSYGSTQGAEYIMMLRLGEQYLIRAEARAKLENVNGAREDLFVIRRRAGLADATLTANDQNSLLTAVMHERQVELFTEWGHRWFDLKRTGKVDAVMSVVTPTKGGTWQSTDQLYPLPFRDLQRDRNLTQNPGY</sequence>
<protein>
    <submittedName>
        <fullName evidence="9">RagB/SusD domain protein</fullName>
    </submittedName>
</protein>
<dbReference type="Proteomes" id="UP000000852">
    <property type="component" value="Chromosome"/>
</dbReference>
<dbReference type="Pfam" id="PF14322">
    <property type="entry name" value="SusD-like_3"/>
    <property type="match status" value="1"/>
</dbReference>
<dbReference type="RefSeq" id="WP_015807624.1">
    <property type="nucleotide sequence ID" value="NC_013061.1"/>
</dbReference>
<dbReference type="Pfam" id="PF07980">
    <property type="entry name" value="SusD_RagB"/>
    <property type="match status" value="1"/>
</dbReference>
<dbReference type="CDD" id="cd08977">
    <property type="entry name" value="SusD"/>
    <property type="match status" value="1"/>
</dbReference>
<evidence type="ECO:0000256" key="5">
    <source>
        <dbReference type="ARBA" id="ARBA00023237"/>
    </source>
</evidence>
<organism evidence="9 10">
    <name type="scientific">Pedobacter heparinus (strain ATCC 13125 / DSM 2366 / CIP 104194 / JCM 7457 / NBRC 12017 / NCIMB 9290 / NRRL B-14731 / HIM 762-3)</name>
    <dbReference type="NCBI Taxonomy" id="485917"/>
    <lineage>
        <taxon>Bacteria</taxon>
        <taxon>Pseudomonadati</taxon>
        <taxon>Bacteroidota</taxon>
        <taxon>Sphingobacteriia</taxon>
        <taxon>Sphingobacteriales</taxon>
        <taxon>Sphingobacteriaceae</taxon>
        <taxon>Pedobacter</taxon>
    </lineage>
</organism>